<dbReference type="EMBL" id="KV921320">
    <property type="protein sequence ID" value="ORE18913.1"/>
    <property type="molecule type" value="Genomic_DNA"/>
</dbReference>
<gene>
    <name evidence="1" type="ORF">BCV71DRAFT_263417</name>
</gene>
<name>A0A1X0S3N6_RHIZD</name>
<evidence type="ECO:0000313" key="2">
    <source>
        <dbReference type="Proteomes" id="UP000242381"/>
    </source>
</evidence>
<proteinExistence type="predicted"/>
<organism evidence="1 2">
    <name type="scientific">Rhizopus microsporus</name>
    <dbReference type="NCBI Taxonomy" id="58291"/>
    <lineage>
        <taxon>Eukaryota</taxon>
        <taxon>Fungi</taxon>
        <taxon>Fungi incertae sedis</taxon>
        <taxon>Mucoromycota</taxon>
        <taxon>Mucoromycotina</taxon>
        <taxon>Mucoromycetes</taxon>
        <taxon>Mucorales</taxon>
        <taxon>Mucorineae</taxon>
        <taxon>Rhizopodaceae</taxon>
        <taxon>Rhizopus</taxon>
    </lineage>
</organism>
<dbReference type="AlphaFoldDB" id="A0A1X0S3N6"/>
<accession>A0A1X0S3N6</accession>
<dbReference type="Proteomes" id="UP000242381">
    <property type="component" value="Unassembled WGS sequence"/>
</dbReference>
<evidence type="ECO:0000313" key="1">
    <source>
        <dbReference type="EMBL" id="ORE18913.1"/>
    </source>
</evidence>
<protein>
    <submittedName>
        <fullName evidence="1">Uncharacterized protein</fullName>
    </submittedName>
</protein>
<reference evidence="1 2" key="1">
    <citation type="journal article" date="2016" name="Proc. Natl. Acad. Sci. U.S.A.">
        <title>Lipid metabolic changes in an early divergent fungus govern the establishment of a mutualistic symbiosis with endobacteria.</title>
        <authorList>
            <person name="Lastovetsky O.A."/>
            <person name="Gaspar M.L."/>
            <person name="Mondo S.J."/>
            <person name="LaButti K.M."/>
            <person name="Sandor L."/>
            <person name="Grigoriev I.V."/>
            <person name="Henry S.A."/>
            <person name="Pawlowska T.E."/>
        </authorList>
    </citation>
    <scope>NUCLEOTIDE SEQUENCE [LARGE SCALE GENOMIC DNA]</scope>
    <source>
        <strain evidence="1 2">ATCC 11559</strain>
    </source>
</reference>
<sequence>MVWGAIAGGKKSKLVFMKKGMGTSADFINQVYEPVLLDFYKCLDSPVFMEDDAPKLHYSLKDVVRALCAIICWPDEHERFDMLKEFCDGISYKVNSEGLDLKECYIKTKKSGVTLLQYKDDEGVRICKTRWS</sequence>